<comment type="caution">
    <text evidence="6">The sequence shown here is derived from an EMBL/GenBank/DDBJ whole genome shotgun (WGS) entry which is preliminary data.</text>
</comment>
<dbReference type="Pfam" id="PF03466">
    <property type="entry name" value="LysR_substrate"/>
    <property type="match status" value="1"/>
</dbReference>
<dbReference type="Gene3D" id="1.10.10.10">
    <property type="entry name" value="Winged helix-like DNA-binding domain superfamily/Winged helix DNA-binding domain"/>
    <property type="match status" value="1"/>
</dbReference>
<sequence length="339" mass="37163">MEVVPSFVVRVADKKNSASPPLANTKCDLPRYRVGMVRPMELRHLRYFVVLSEELHFGRAAKRLHMAQPPLSQRIRDLERELGVDLFHRGRGGVRLTEAGALLLEHTRPVLEGVDSAREAMRRILPGTSGTLRAGIPPDTTPEVLRTIAAEFAATVPDVLLELHEVSTDEQIARLREGKLDVGIVRHPSDTVGLESGPVLSRPLGVVLPATHRLADSGVVRLRDLNGSPLIVFQREMAPRLYDHILAICRDNGFLPGAIRHARNPNFTHGLVLAGMGVHFNEEHPLPDGLTWRPLDEGRLRWSSSAVWVPTRANDVIAGFAAVAEDALRAAGHGISAGD</sequence>
<dbReference type="Pfam" id="PF00126">
    <property type="entry name" value="HTH_1"/>
    <property type="match status" value="1"/>
</dbReference>
<evidence type="ECO:0000313" key="7">
    <source>
        <dbReference type="Proteomes" id="UP001597483"/>
    </source>
</evidence>
<keyword evidence="4" id="KW-0804">Transcription</keyword>
<dbReference type="SUPFAM" id="SSF53850">
    <property type="entry name" value="Periplasmic binding protein-like II"/>
    <property type="match status" value="1"/>
</dbReference>
<dbReference type="InterPro" id="IPR036390">
    <property type="entry name" value="WH_DNA-bd_sf"/>
</dbReference>
<dbReference type="EMBL" id="JBHUKS010000026">
    <property type="protein sequence ID" value="MFD2472376.1"/>
    <property type="molecule type" value="Genomic_DNA"/>
</dbReference>
<dbReference type="PRINTS" id="PR00039">
    <property type="entry name" value="HTHLYSR"/>
</dbReference>
<dbReference type="CDD" id="cd08414">
    <property type="entry name" value="PBP2_LTTR_aromatics_like"/>
    <property type="match status" value="1"/>
</dbReference>
<proteinExistence type="inferred from homology"/>
<keyword evidence="3" id="KW-0238">DNA-binding</keyword>
<keyword evidence="2" id="KW-0805">Transcription regulation</keyword>
<feature type="domain" description="HTH lysR-type" evidence="5">
    <location>
        <begin position="40"/>
        <end position="97"/>
    </location>
</feature>
<evidence type="ECO:0000313" key="6">
    <source>
        <dbReference type="EMBL" id="MFD2472376.1"/>
    </source>
</evidence>
<dbReference type="PANTHER" id="PTHR30346:SF0">
    <property type="entry name" value="HCA OPERON TRANSCRIPTIONAL ACTIVATOR HCAR"/>
    <property type="match status" value="1"/>
</dbReference>
<name>A0ABW5HGM4_9PSEU</name>
<gene>
    <name evidence="6" type="ORF">ACFSVL_33620</name>
</gene>
<comment type="similarity">
    <text evidence="1">Belongs to the LysR transcriptional regulatory family.</text>
</comment>
<evidence type="ECO:0000256" key="3">
    <source>
        <dbReference type="ARBA" id="ARBA00023125"/>
    </source>
</evidence>
<dbReference type="InterPro" id="IPR000847">
    <property type="entry name" value="LysR_HTH_N"/>
</dbReference>
<evidence type="ECO:0000256" key="4">
    <source>
        <dbReference type="ARBA" id="ARBA00023163"/>
    </source>
</evidence>
<dbReference type="InterPro" id="IPR036388">
    <property type="entry name" value="WH-like_DNA-bd_sf"/>
</dbReference>
<reference evidence="7" key="1">
    <citation type="journal article" date="2019" name="Int. J. Syst. Evol. Microbiol.">
        <title>The Global Catalogue of Microorganisms (GCM) 10K type strain sequencing project: providing services to taxonomists for standard genome sequencing and annotation.</title>
        <authorList>
            <consortium name="The Broad Institute Genomics Platform"/>
            <consortium name="The Broad Institute Genome Sequencing Center for Infectious Disease"/>
            <person name="Wu L."/>
            <person name="Ma J."/>
        </authorList>
    </citation>
    <scope>NUCLEOTIDE SEQUENCE [LARGE SCALE GENOMIC DNA]</scope>
    <source>
        <strain evidence="7">CGMCC 4.7641</strain>
    </source>
</reference>
<keyword evidence="7" id="KW-1185">Reference proteome</keyword>
<dbReference type="InterPro" id="IPR005119">
    <property type="entry name" value="LysR_subst-bd"/>
</dbReference>
<accession>A0ABW5HGM4</accession>
<evidence type="ECO:0000256" key="1">
    <source>
        <dbReference type="ARBA" id="ARBA00009437"/>
    </source>
</evidence>
<dbReference type="PROSITE" id="PS50931">
    <property type="entry name" value="HTH_LYSR"/>
    <property type="match status" value="1"/>
</dbReference>
<dbReference type="PANTHER" id="PTHR30346">
    <property type="entry name" value="TRANSCRIPTIONAL DUAL REGULATOR HCAR-RELATED"/>
    <property type="match status" value="1"/>
</dbReference>
<organism evidence="6 7">
    <name type="scientific">Amycolatopsis silviterrae</name>
    <dbReference type="NCBI Taxonomy" id="1656914"/>
    <lineage>
        <taxon>Bacteria</taxon>
        <taxon>Bacillati</taxon>
        <taxon>Actinomycetota</taxon>
        <taxon>Actinomycetes</taxon>
        <taxon>Pseudonocardiales</taxon>
        <taxon>Pseudonocardiaceae</taxon>
        <taxon>Amycolatopsis</taxon>
    </lineage>
</organism>
<dbReference type="Proteomes" id="UP001597483">
    <property type="component" value="Unassembled WGS sequence"/>
</dbReference>
<dbReference type="Gene3D" id="3.40.190.10">
    <property type="entry name" value="Periplasmic binding protein-like II"/>
    <property type="match status" value="2"/>
</dbReference>
<dbReference type="RefSeq" id="WP_378310007.1">
    <property type="nucleotide sequence ID" value="NZ_JBHUKS010000026.1"/>
</dbReference>
<evidence type="ECO:0000259" key="5">
    <source>
        <dbReference type="PROSITE" id="PS50931"/>
    </source>
</evidence>
<dbReference type="SUPFAM" id="SSF46785">
    <property type="entry name" value="Winged helix' DNA-binding domain"/>
    <property type="match status" value="1"/>
</dbReference>
<evidence type="ECO:0000256" key="2">
    <source>
        <dbReference type="ARBA" id="ARBA00023015"/>
    </source>
</evidence>
<protein>
    <submittedName>
        <fullName evidence="6">LysR family transcriptional regulator</fullName>
    </submittedName>
</protein>